<keyword evidence="2 5" id="KW-0645">Protease</keyword>
<dbReference type="PANTHER" id="PTHR43806:SF11">
    <property type="entry name" value="CEREVISIN-RELATED"/>
    <property type="match status" value="1"/>
</dbReference>
<dbReference type="SUPFAM" id="SSF69318">
    <property type="entry name" value="Integrin alpha N-terminal domain"/>
    <property type="match status" value="1"/>
</dbReference>
<evidence type="ECO:0000313" key="7">
    <source>
        <dbReference type="EMBL" id="TMQ68800.1"/>
    </source>
</evidence>
<dbReference type="Pfam" id="PF00041">
    <property type="entry name" value="fn3"/>
    <property type="match status" value="1"/>
</dbReference>
<dbReference type="InterPro" id="IPR028994">
    <property type="entry name" value="Integrin_alpha_N"/>
</dbReference>
<dbReference type="SUPFAM" id="SSF52743">
    <property type="entry name" value="Subtilisin-like"/>
    <property type="match status" value="1"/>
</dbReference>
<dbReference type="AlphaFoldDB" id="A0A538TYT0"/>
<dbReference type="InterPro" id="IPR023827">
    <property type="entry name" value="Peptidase_S8_Asp-AS"/>
</dbReference>
<dbReference type="InterPro" id="IPR013783">
    <property type="entry name" value="Ig-like_fold"/>
</dbReference>
<evidence type="ECO:0000259" key="6">
    <source>
        <dbReference type="PROSITE" id="PS50853"/>
    </source>
</evidence>
<dbReference type="InterPro" id="IPR050131">
    <property type="entry name" value="Peptidase_S8_subtilisin-like"/>
</dbReference>
<sequence>MGGARFAPEFAGESAPADPIAVDFRTFYLVDLPKGAELGDALDRFRALPEVISASPIPLVATSAVSDVSAPPNDSLAVGTGGWWIDQVSDHDVDALEAWGETQGDTSLVVAIIDTGVVPYHPDLGGDGSSHGQIWTNWREEGGAPGVDDDGNGFIDDVAGWDFVDLPDSTGVTPGEDWRDQDGDPNDFVGHGTVVAGLVGAIANNRIGVAGVAWKVRLMPLRVGWSLTERQTGVVDMSFVAQAVRYATRMHVAVLNLSLSTEALIELQSAIVAAERAGLVVVVASGNNGSSDYLGTVPGVISVAASDRYDQVPRWSNVGPQVALAAPGAAVASTSLTRVATDSLGLRQSTYIPDANGTSFAAAVTSGAVTLVQARRSSEGLRPLTSAQMRLVLMRGADDISAENPLVTGYGAGRLNIPRSFDVSSRVEVGGRGARVLGPAAVLPTHTGDPWLACVTSDRRFVILGTPALDTVAAVTLDDDPLPGVAAADLGGGRGLGIFVTSTHGRIAGFTGGGRPLPGWPVTASAGPAGVALGDLDGDGEVEIVYASADSRLWIWEPNGSARPGFPLRLPAGGLGIPTALALADLDLRPGAEILFTQFDGTVHAVRGDGRELAGWPVTSTDDAVPGAPVVAATPEGAEVVVACPQSIRGIRADGTTRFRHAWSATPNFDLAVGDLDGDGADDVVIATGAAVQAIHADGEPLTGQWPFLRGTSETGALLIGGAPGQRLVLEQMGGAPLALAPDGSAQPRPTSIPIAGAYSSLTMVHDTSWLFTQSWQDSTWYGLQTTARLAEAAPWPTSRGNQARSGSRLDPAPLAEVAPDPVTRLAAAAVTDTSALLSWIASGDDGMLGRADHFLVRATAQPSPGISAVDFLEWTVPATVDGGAPMETILSPLAPATHYEVSVTAFDRAGQRSLPAAAAFTTGEGPLARSRLACASNPTTGPVRFVWRLREGAG</sequence>
<feature type="active site" description="Charge relay system" evidence="5">
    <location>
        <position position="359"/>
    </location>
</feature>
<dbReference type="InterPro" id="IPR022398">
    <property type="entry name" value="Peptidase_S8_His-AS"/>
</dbReference>
<accession>A0A538TYT0</accession>
<dbReference type="InterPro" id="IPR000209">
    <property type="entry name" value="Peptidase_S8/S53_dom"/>
</dbReference>
<feature type="non-terminal residue" evidence="7">
    <location>
        <position position="955"/>
    </location>
</feature>
<dbReference type="SUPFAM" id="SSF49265">
    <property type="entry name" value="Fibronectin type III"/>
    <property type="match status" value="1"/>
</dbReference>
<evidence type="ECO:0000313" key="8">
    <source>
        <dbReference type="Proteomes" id="UP000319836"/>
    </source>
</evidence>
<dbReference type="GO" id="GO:0004252">
    <property type="term" value="F:serine-type endopeptidase activity"/>
    <property type="evidence" value="ECO:0007669"/>
    <property type="project" value="UniProtKB-UniRule"/>
</dbReference>
<dbReference type="PROSITE" id="PS51892">
    <property type="entry name" value="SUBTILASE"/>
    <property type="match status" value="1"/>
</dbReference>
<dbReference type="PRINTS" id="PR00723">
    <property type="entry name" value="SUBTILISIN"/>
</dbReference>
<proteinExistence type="inferred from homology"/>
<gene>
    <name evidence="7" type="ORF">E6K80_13815</name>
</gene>
<organism evidence="7 8">
    <name type="scientific">Eiseniibacteriota bacterium</name>
    <dbReference type="NCBI Taxonomy" id="2212470"/>
    <lineage>
        <taxon>Bacteria</taxon>
        <taxon>Candidatus Eiseniibacteriota</taxon>
    </lineage>
</organism>
<dbReference type="CDD" id="cd00063">
    <property type="entry name" value="FN3"/>
    <property type="match status" value="1"/>
</dbReference>
<feature type="active site" description="Charge relay system" evidence="5">
    <location>
        <position position="191"/>
    </location>
</feature>
<evidence type="ECO:0000256" key="4">
    <source>
        <dbReference type="ARBA" id="ARBA00022825"/>
    </source>
</evidence>
<evidence type="ECO:0000256" key="1">
    <source>
        <dbReference type="ARBA" id="ARBA00011073"/>
    </source>
</evidence>
<reference evidence="7 8" key="1">
    <citation type="journal article" date="2019" name="Nat. Microbiol.">
        <title>Mediterranean grassland soil C-N compound turnover is dependent on rainfall and depth, and is mediated by genomically divergent microorganisms.</title>
        <authorList>
            <person name="Diamond S."/>
            <person name="Andeer P.F."/>
            <person name="Li Z."/>
            <person name="Crits-Christoph A."/>
            <person name="Burstein D."/>
            <person name="Anantharaman K."/>
            <person name="Lane K.R."/>
            <person name="Thomas B.C."/>
            <person name="Pan C."/>
            <person name="Northen T.R."/>
            <person name="Banfield J.F."/>
        </authorList>
    </citation>
    <scope>NUCLEOTIDE SEQUENCE [LARGE SCALE GENOMIC DNA]</scope>
    <source>
        <strain evidence="7">WS_10</strain>
    </source>
</reference>
<dbReference type="Gene3D" id="3.40.50.200">
    <property type="entry name" value="Peptidase S8/S53 domain"/>
    <property type="match status" value="1"/>
</dbReference>
<keyword evidence="4 5" id="KW-0720">Serine protease</keyword>
<dbReference type="Pfam" id="PF00082">
    <property type="entry name" value="Peptidase_S8"/>
    <property type="match status" value="1"/>
</dbReference>
<dbReference type="InterPro" id="IPR036116">
    <property type="entry name" value="FN3_sf"/>
</dbReference>
<protein>
    <recommendedName>
        <fullName evidence="6">Fibronectin type-III domain-containing protein</fullName>
    </recommendedName>
</protein>
<feature type="active site" description="Charge relay system" evidence="5">
    <location>
        <position position="114"/>
    </location>
</feature>
<dbReference type="InterPro" id="IPR036852">
    <property type="entry name" value="Peptidase_S8/S53_dom_sf"/>
</dbReference>
<dbReference type="Gene3D" id="2.60.40.10">
    <property type="entry name" value="Immunoglobulins"/>
    <property type="match status" value="1"/>
</dbReference>
<feature type="domain" description="Fibronectin type-III" evidence="6">
    <location>
        <begin position="819"/>
        <end position="926"/>
    </location>
</feature>
<evidence type="ECO:0000256" key="5">
    <source>
        <dbReference type="PROSITE-ProRule" id="PRU01240"/>
    </source>
</evidence>
<comment type="similarity">
    <text evidence="1 5">Belongs to the peptidase S8 family.</text>
</comment>
<dbReference type="PROSITE" id="PS50853">
    <property type="entry name" value="FN3"/>
    <property type="match status" value="1"/>
</dbReference>
<dbReference type="PROSITE" id="PS00137">
    <property type="entry name" value="SUBTILASE_HIS"/>
    <property type="match status" value="1"/>
</dbReference>
<dbReference type="PROSITE" id="PS00136">
    <property type="entry name" value="SUBTILASE_ASP"/>
    <property type="match status" value="1"/>
</dbReference>
<dbReference type="SMART" id="SM00060">
    <property type="entry name" value="FN3"/>
    <property type="match status" value="1"/>
</dbReference>
<dbReference type="EMBL" id="VBPA01000384">
    <property type="protein sequence ID" value="TMQ68800.1"/>
    <property type="molecule type" value="Genomic_DNA"/>
</dbReference>
<comment type="caution">
    <text evidence="7">The sequence shown here is derived from an EMBL/GenBank/DDBJ whole genome shotgun (WGS) entry which is preliminary data.</text>
</comment>
<keyword evidence="3 5" id="KW-0378">Hydrolase</keyword>
<dbReference type="GO" id="GO:0006508">
    <property type="term" value="P:proteolysis"/>
    <property type="evidence" value="ECO:0007669"/>
    <property type="project" value="UniProtKB-KW"/>
</dbReference>
<dbReference type="InterPro" id="IPR003961">
    <property type="entry name" value="FN3_dom"/>
</dbReference>
<evidence type="ECO:0000256" key="2">
    <source>
        <dbReference type="ARBA" id="ARBA00022670"/>
    </source>
</evidence>
<dbReference type="Proteomes" id="UP000319836">
    <property type="component" value="Unassembled WGS sequence"/>
</dbReference>
<evidence type="ECO:0000256" key="3">
    <source>
        <dbReference type="ARBA" id="ARBA00022801"/>
    </source>
</evidence>
<name>A0A538TYT0_UNCEI</name>
<dbReference type="InterPro" id="IPR015500">
    <property type="entry name" value="Peptidase_S8_subtilisin-rel"/>
</dbReference>
<dbReference type="PANTHER" id="PTHR43806">
    <property type="entry name" value="PEPTIDASE S8"/>
    <property type="match status" value="1"/>
</dbReference>